<dbReference type="EMBL" id="CADCTH010000020">
    <property type="protein sequence ID" value="CAA9211659.1"/>
    <property type="molecule type" value="Genomic_DNA"/>
</dbReference>
<organism evidence="1">
    <name type="scientific">uncultured Actinomycetospora sp</name>
    <dbReference type="NCBI Taxonomy" id="1135996"/>
    <lineage>
        <taxon>Bacteria</taxon>
        <taxon>Bacillati</taxon>
        <taxon>Actinomycetota</taxon>
        <taxon>Actinomycetes</taxon>
        <taxon>Pseudonocardiales</taxon>
        <taxon>Pseudonocardiaceae</taxon>
        <taxon>Actinomycetospora</taxon>
        <taxon>environmental samples</taxon>
    </lineage>
</organism>
<reference evidence="1" key="1">
    <citation type="submission" date="2020-02" db="EMBL/GenBank/DDBJ databases">
        <authorList>
            <person name="Meier V. D."/>
        </authorList>
    </citation>
    <scope>NUCLEOTIDE SEQUENCE</scope>
    <source>
        <strain evidence="1">AVDCRST_MAG54</strain>
    </source>
</reference>
<name>A0A6J4H1M2_9PSEU</name>
<sequence length="54" mass="6212">MNQILDYCSLPSRVQPAEGSLALFDRHLSVVLGGMERRFHYVWACQMACVQDRL</sequence>
<gene>
    <name evidence="1" type="ORF">AVDCRST_MAG54-129</name>
</gene>
<evidence type="ECO:0000313" key="1">
    <source>
        <dbReference type="EMBL" id="CAA9211659.1"/>
    </source>
</evidence>
<dbReference type="AlphaFoldDB" id="A0A6J4H1M2"/>
<accession>A0A6J4H1M2</accession>
<proteinExistence type="predicted"/>
<protein>
    <submittedName>
        <fullName evidence="1">Uncharacterized protein</fullName>
    </submittedName>
</protein>